<name>W4JWH2_HETIT</name>
<evidence type="ECO:0000313" key="4">
    <source>
        <dbReference type="Proteomes" id="UP000030671"/>
    </source>
</evidence>
<dbReference type="HOGENOM" id="CLU_034979_0_2_1"/>
<dbReference type="GO" id="GO:0005783">
    <property type="term" value="C:endoplasmic reticulum"/>
    <property type="evidence" value="ECO:0007669"/>
    <property type="project" value="TreeGrafter"/>
</dbReference>
<evidence type="ECO:0000313" key="3">
    <source>
        <dbReference type="EMBL" id="ETW77897.1"/>
    </source>
</evidence>
<protein>
    <recommendedName>
        <fullName evidence="2">N-acetylglucosaminylphosphatidylinositol deacetylase</fullName>
        <ecNumber evidence="2">3.5.1.89</ecNumber>
    </recommendedName>
</protein>
<dbReference type="EMBL" id="KI925462">
    <property type="protein sequence ID" value="ETW77897.1"/>
    <property type="molecule type" value="Genomic_DNA"/>
</dbReference>
<dbReference type="GO" id="GO:0006506">
    <property type="term" value="P:GPI anchor biosynthetic process"/>
    <property type="evidence" value="ECO:0007669"/>
    <property type="project" value="UniProtKB-UniPathway"/>
</dbReference>
<dbReference type="PANTHER" id="PTHR12993">
    <property type="entry name" value="N-ACETYLGLUCOSAMINYL-PHOSPHATIDYLINOSITOL DE-N-ACETYLASE-RELATED"/>
    <property type="match status" value="1"/>
</dbReference>
<evidence type="ECO:0000256" key="2">
    <source>
        <dbReference type="ARBA" id="ARBA00012176"/>
    </source>
</evidence>
<proteinExistence type="inferred from homology"/>
<dbReference type="Gene3D" id="3.40.50.10320">
    <property type="entry name" value="LmbE-like"/>
    <property type="match status" value="1"/>
</dbReference>
<dbReference type="UniPathway" id="UPA00196"/>
<dbReference type="InterPro" id="IPR003737">
    <property type="entry name" value="GlcNAc_PI_deacetylase-related"/>
</dbReference>
<dbReference type="Pfam" id="PF02585">
    <property type="entry name" value="PIG-L"/>
    <property type="match status" value="1"/>
</dbReference>
<dbReference type="KEGG" id="hir:HETIRDRAFT_126598"/>
<dbReference type="Proteomes" id="UP000030671">
    <property type="component" value="Unassembled WGS sequence"/>
</dbReference>
<dbReference type="PANTHER" id="PTHR12993:SF11">
    <property type="entry name" value="N-ACETYLGLUCOSAMINYL-PHOSPHATIDYLINOSITOL DE-N-ACETYLASE"/>
    <property type="match status" value="1"/>
</dbReference>
<dbReference type="InParanoid" id="W4JWH2"/>
<dbReference type="FunCoup" id="W4JWH2">
    <property type="interactions" value="257"/>
</dbReference>
<dbReference type="InterPro" id="IPR024078">
    <property type="entry name" value="LmbE-like_dom_sf"/>
</dbReference>
<dbReference type="GO" id="GO:0000225">
    <property type="term" value="F:N-acetylglucosaminylphosphatidylinositol deacetylase activity"/>
    <property type="evidence" value="ECO:0007669"/>
    <property type="project" value="UniProtKB-EC"/>
</dbReference>
<keyword evidence="4" id="KW-1185">Reference proteome</keyword>
<gene>
    <name evidence="3" type="ORF">HETIRDRAFT_126598</name>
</gene>
<dbReference type="EC" id="3.5.1.89" evidence="2"/>
<dbReference type="RefSeq" id="XP_009549914.1">
    <property type="nucleotide sequence ID" value="XM_009551619.1"/>
</dbReference>
<dbReference type="SUPFAM" id="SSF102588">
    <property type="entry name" value="LmbE-like"/>
    <property type="match status" value="1"/>
</dbReference>
<dbReference type="GO" id="GO:0016020">
    <property type="term" value="C:membrane"/>
    <property type="evidence" value="ECO:0007669"/>
    <property type="project" value="GOC"/>
</dbReference>
<dbReference type="STRING" id="747525.W4JWH2"/>
<dbReference type="OrthoDB" id="440160at2759"/>
<dbReference type="GeneID" id="20666948"/>
<organism evidence="3 4">
    <name type="scientific">Heterobasidion irregulare (strain TC 32-1)</name>
    <dbReference type="NCBI Taxonomy" id="747525"/>
    <lineage>
        <taxon>Eukaryota</taxon>
        <taxon>Fungi</taxon>
        <taxon>Dikarya</taxon>
        <taxon>Basidiomycota</taxon>
        <taxon>Agaricomycotina</taxon>
        <taxon>Agaricomycetes</taxon>
        <taxon>Russulales</taxon>
        <taxon>Bondarzewiaceae</taxon>
        <taxon>Heterobasidion</taxon>
        <taxon>Heterobasidion annosum species complex</taxon>
    </lineage>
</organism>
<dbReference type="AlphaFoldDB" id="W4JWH2"/>
<reference evidence="3 4" key="1">
    <citation type="journal article" date="2012" name="New Phytol.">
        <title>Insight into trade-off between wood decay and parasitism from the genome of a fungal forest pathogen.</title>
        <authorList>
            <person name="Olson A."/>
            <person name="Aerts A."/>
            <person name="Asiegbu F."/>
            <person name="Belbahri L."/>
            <person name="Bouzid O."/>
            <person name="Broberg A."/>
            <person name="Canback B."/>
            <person name="Coutinho P.M."/>
            <person name="Cullen D."/>
            <person name="Dalman K."/>
            <person name="Deflorio G."/>
            <person name="van Diepen L.T."/>
            <person name="Dunand C."/>
            <person name="Duplessis S."/>
            <person name="Durling M."/>
            <person name="Gonthier P."/>
            <person name="Grimwood J."/>
            <person name="Fossdal C.G."/>
            <person name="Hansson D."/>
            <person name="Henrissat B."/>
            <person name="Hietala A."/>
            <person name="Himmelstrand K."/>
            <person name="Hoffmeister D."/>
            <person name="Hogberg N."/>
            <person name="James T.Y."/>
            <person name="Karlsson M."/>
            <person name="Kohler A."/>
            <person name="Kues U."/>
            <person name="Lee Y.H."/>
            <person name="Lin Y.C."/>
            <person name="Lind M."/>
            <person name="Lindquist E."/>
            <person name="Lombard V."/>
            <person name="Lucas S."/>
            <person name="Lunden K."/>
            <person name="Morin E."/>
            <person name="Murat C."/>
            <person name="Park J."/>
            <person name="Raffaello T."/>
            <person name="Rouze P."/>
            <person name="Salamov A."/>
            <person name="Schmutz J."/>
            <person name="Solheim H."/>
            <person name="Stahlberg J."/>
            <person name="Velez H."/>
            <person name="de Vries R.P."/>
            <person name="Wiebenga A."/>
            <person name="Woodward S."/>
            <person name="Yakovlev I."/>
            <person name="Garbelotto M."/>
            <person name="Martin F."/>
            <person name="Grigoriev I.V."/>
            <person name="Stenlid J."/>
        </authorList>
    </citation>
    <scope>NUCLEOTIDE SEQUENCE [LARGE SCALE GENOMIC DNA]</scope>
    <source>
        <strain evidence="3 4">TC 32-1</strain>
    </source>
</reference>
<comment type="similarity">
    <text evidence="1">Belongs to the PIGL family.</text>
</comment>
<dbReference type="eggNOG" id="KOG3332">
    <property type="taxonomic scope" value="Eukaryota"/>
</dbReference>
<sequence>MKVDEGTRPQYVGDSEEEKPTSLRSARILLLTAHPDDEAFFFGPTIVSLASQLRGDSSAGELYSLCLSTGDADGLGDIRKGELVRSLDALGIAEGRRWLLDKEGLKDNFTTTWDANLIADVVRPYVIEHRISTILTFDHRGISYHPNHRSLFHGVAHLLSTIPDPPKAYALISLPTLAKYFGVVAPLLAKLDIAFAHAVSYFGYPSSDIPVFVAGAKDYLTAARALRQHKSQMIWFRWLYLVFSRYMWVNEWVEILAAVTQ</sequence>
<evidence type="ECO:0000256" key="1">
    <source>
        <dbReference type="ARBA" id="ARBA00006066"/>
    </source>
</evidence>
<accession>W4JWH2</accession>